<dbReference type="AlphaFoldDB" id="A0A7J9B1S7"/>
<evidence type="ECO:0000313" key="1">
    <source>
        <dbReference type="EMBL" id="MBA0730230.1"/>
    </source>
</evidence>
<name>A0A7J9B1S7_9ROSI</name>
<dbReference type="EMBL" id="JABEZV010443411">
    <property type="protein sequence ID" value="MBA0730230.1"/>
    <property type="molecule type" value="Genomic_DNA"/>
</dbReference>
<gene>
    <name evidence="1" type="ORF">Golax_020372</name>
</gene>
<comment type="caution">
    <text evidence="1">The sequence shown here is derived from an EMBL/GenBank/DDBJ whole genome shotgun (WGS) entry which is preliminary data.</text>
</comment>
<accession>A0A7J9B1S7</accession>
<sequence>MVKKMLNSLLTSWEPKVMAIEESKDLNSLSLDELIGSLLTYKIKINYNAKEIKEVPKKVAVALKSTTCEKNEDSSNDDDEEMTMFTKRFKRFRRSNKGIQFQKRRKDSRMNLLKRRTLSYAMSAR</sequence>
<proteinExistence type="predicted"/>
<reference evidence="1 2" key="1">
    <citation type="journal article" date="2019" name="Genome Biol. Evol.">
        <title>Insights into the evolution of the New World diploid cottons (Gossypium, subgenus Houzingenia) based on genome sequencing.</title>
        <authorList>
            <person name="Grover C.E."/>
            <person name="Arick M.A. 2nd"/>
            <person name="Thrash A."/>
            <person name="Conover J.L."/>
            <person name="Sanders W.S."/>
            <person name="Peterson D.G."/>
            <person name="Frelichowski J.E."/>
            <person name="Scheffler J.A."/>
            <person name="Scheffler B.E."/>
            <person name="Wendel J.F."/>
        </authorList>
    </citation>
    <scope>NUCLEOTIDE SEQUENCE [LARGE SCALE GENOMIC DNA]</scope>
    <source>
        <strain evidence="1">4</strain>
        <tissue evidence="1">Leaf</tissue>
    </source>
</reference>
<evidence type="ECO:0000313" key="2">
    <source>
        <dbReference type="Proteomes" id="UP000593574"/>
    </source>
</evidence>
<keyword evidence="2" id="KW-1185">Reference proteome</keyword>
<dbReference type="Proteomes" id="UP000593574">
    <property type="component" value="Unassembled WGS sequence"/>
</dbReference>
<protein>
    <recommendedName>
        <fullName evidence="3">UBN2 domain-containing protein</fullName>
    </recommendedName>
</protein>
<feature type="non-terminal residue" evidence="1">
    <location>
        <position position="125"/>
    </location>
</feature>
<organism evidence="1 2">
    <name type="scientific">Gossypium laxum</name>
    <dbReference type="NCBI Taxonomy" id="34288"/>
    <lineage>
        <taxon>Eukaryota</taxon>
        <taxon>Viridiplantae</taxon>
        <taxon>Streptophyta</taxon>
        <taxon>Embryophyta</taxon>
        <taxon>Tracheophyta</taxon>
        <taxon>Spermatophyta</taxon>
        <taxon>Magnoliopsida</taxon>
        <taxon>eudicotyledons</taxon>
        <taxon>Gunneridae</taxon>
        <taxon>Pentapetalae</taxon>
        <taxon>rosids</taxon>
        <taxon>malvids</taxon>
        <taxon>Malvales</taxon>
        <taxon>Malvaceae</taxon>
        <taxon>Malvoideae</taxon>
        <taxon>Gossypium</taxon>
    </lineage>
</organism>
<evidence type="ECO:0008006" key="3">
    <source>
        <dbReference type="Google" id="ProtNLM"/>
    </source>
</evidence>